<dbReference type="EMBL" id="RPOH01000014">
    <property type="protein sequence ID" value="RPH29870.1"/>
    <property type="molecule type" value="Genomic_DNA"/>
</dbReference>
<feature type="domain" description="N-acetyltransferase" evidence="10">
    <location>
        <begin position="360"/>
        <end position="537"/>
    </location>
</feature>
<dbReference type="InterPro" id="IPR024914">
    <property type="entry name" value="tRNA_acetyltr_TmcA"/>
</dbReference>
<dbReference type="SUPFAM" id="SSF55729">
    <property type="entry name" value="Acyl-CoA N-acyltransferases (Nat)"/>
    <property type="match status" value="1"/>
</dbReference>
<feature type="binding site" evidence="9">
    <location>
        <position position="183"/>
    </location>
    <ligand>
        <name>ATP</name>
        <dbReference type="ChEBI" id="CHEBI:30616"/>
    </ligand>
</feature>
<dbReference type="Pfam" id="PF08351">
    <property type="entry name" value="TmcA_N"/>
    <property type="match status" value="1"/>
</dbReference>
<dbReference type="InterPro" id="IPR013562">
    <property type="entry name" value="TmcA/NAT10_N"/>
</dbReference>
<evidence type="ECO:0000259" key="10">
    <source>
        <dbReference type="PROSITE" id="PS51186"/>
    </source>
</evidence>
<evidence type="ECO:0000256" key="4">
    <source>
        <dbReference type="ARBA" id="ARBA00022694"/>
    </source>
</evidence>
<dbReference type="GO" id="GO:0005524">
    <property type="term" value="F:ATP binding"/>
    <property type="evidence" value="ECO:0007669"/>
    <property type="project" value="UniProtKB-UniRule"/>
</dbReference>
<dbReference type="InterPro" id="IPR016181">
    <property type="entry name" value="Acyl_CoA_acyltransferase"/>
</dbReference>
<feature type="binding site" evidence="9">
    <location>
        <begin position="177"/>
        <end position="178"/>
    </location>
    <ligand>
        <name>ATP</name>
        <dbReference type="ChEBI" id="CHEBI:30616"/>
    </ligand>
</feature>
<keyword evidence="6 9" id="KW-0067">ATP-binding</keyword>
<dbReference type="GO" id="GO:0051391">
    <property type="term" value="P:tRNA acetylation"/>
    <property type="evidence" value="ECO:0007669"/>
    <property type="project" value="UniProtKB-UniRule"/>
</dbReference>
<evidence type="ECO:0000256" key="3">
    <source>
        <dbReference type="ARBA" id="ARBA00022679"/>
    </source>
</evidence>
<dbReference type="InterPro" id="IPR027417">
    <property type="entry name" value="P-loop_NTPase"/>
</dbReference>
<keyword evidence="4 9" id="KW-0819">tRNA processing</keyword>
<dbReference type="OrthoDB" id="5578851at2"/>
<dbReference type="FunFam" id="3.40.630.30:FF:000054">
    <property type="entry name" value="tRNA(Met) cytidine acetyltransferase TmcA"/>
    <property type="match status" value="1"/>
</dbReference>
<dbReference type="InterPro" id="IPR032672">
    <property type="entry name" value="TmcA/NAT10/Kre33"/>
</dbReference>
<comment type="function">
    <text evidence="9">Catalyzes the formation of N(4)-acetylcytidine (ac(4)C) at the wobble position of tRNA(Met), by using acetyl-CoA as an acetyl donor and ATP (or GTP).</text>
</comment>
<dbReference type="HAMAP" id="MF_01886">
    <property type="entry name" value="tRNA_acetyltr_TmcA"/>
    <property type="match status" value="1"/>
</dbReference>
<evidence type="ECO:0000256" key="2">
    <source>
        <dbReference type="ARBA" id="ARBA00022555"/>
    </source>
</evidence>
<keyword evidence="12" id="KW-1185">Reference proteome</keyword>
<comment type="subcellular location">
    <subcellularLocation>
        <location evidence="9">Cytoplasm</location>
    </subcellularLocation>
</comment>
<keyword evidence="2 9" id="KW-0820">tRNA-binding</keyword>
<dbReference type="InterPro" id="IPR007807">
    <property type="entry name" value="TcmA/NAT10_helicase"/>
</dbReference>
<dbReference type="AlphaFoldDB" id="A0A3N5DW50"/>
<dbReference type="GO" id="GO:1904812">
    <property type="term" value="P:rRNA acetylation involved in maturation of SSU-rRNA"/>
    <property type="evidence" value="ECO:0007669"/>
    <property type="project" value="TreeGrafter"/>
</dbReference>
<evidence type="ECO:0000256" key="8">
    <source>
        <dbReference type="ARBA" id="ARBA00023315"/>
    </source>
</evidence>
<keyword evidence="1 9" id="KW-0963">Cytoplasm</keyword>
<dbReference type="Gene3D" id="3.40.50.11040">
    <property type="match status" value="1"/>
</dbReference>
<dbReference type="FunFam" id="3.40.50.11040:FF:000003">
    <property type="entry name" value="tRNA(Met) cytidine acetyltransferase TmcA"/>
    <property type="match status" value="1"/>
</dbReference>
<dbReference type="EC" id="2.3.1.193" evidence="9"/>
<evidence type="ECO:0000313" key="11">
    <source>
        <dbReference type="EMBL" id="RPH29870.1"/>
    </source>
</evidence>
<feature type="binding site" evidence="9">
    <location>
        <begin position="466"/>
        <end position="468"/>
    </location>
    <ligand>
        <name>acetyl-CoA</name>
        <dbReference type="ChEBI" id="CHEBI:57288"/>
    </ligand>
</feature>
<organism evidence="11 12">
    <name type="scientific">Buttiauxella warmboldiae</name>
    <dbReference type="NCBI Taxonomy" id="82993"/>
    <lineage>
        <taxon>Bacteria</taxon>
        <taxon>Pseudomonadati</taxon>
        <taxon>Pseudomonadota</taxon>
        <taxon>Gammaproteobacteria</taxon>
        <taxon>Enterobacterales</taxon>
        <taxon>Enterobacteriaceae</taxon>
        <taxon>Buttiauxella</taxon>
    </lineage>
</organism>
<dbReference type="PANTHER" id="PTHR10925">
    <property type="entry name" value="N-ACETYLTRANSFERASE 10"/>
    <property type="match status" value="1"/>
</dbReference>
<dbReference type="FunFam" id="3.40.50.300:FF:001011">
    <property type="entry name" value="tRNA(Met) cytidine acetyltransferase TmcA"/>
    <property type="match status" value="1"/>
</dbReference>
<name>A0A3N5DW50_9ENTR</name>
<dbReference type="Pfam" id="PF17176">
    <property type="entry name" value="tRNA_bind_3"/>
    <property type="match status" value="1"/>
</dbReference>
<dbReference type="GO" id="GO:0005737">
    <property type="term" value="C:cytoplasm"/>
    <property type="evidence" value="ECO:0007669"/>
    <property type="project" value="UniProtKB-SubCell"/>
</dbReference>
<dbReference type="Proteomes" id="UP000268615">
    <property type="component" value="Unassembled WGS sequence"/>
</dbReference>
<dbReference type="Gene3D" id="1.20.120.890">
    <property type="entry name" value="tRNA(Met) cytidine acetyltransferase, tail domain"/>
    <property type="match status" value="1"/>
</dbReference>
<keyword evidence="7 9" id="KW-0694">RNA-binding</keyword>
<dbReference type="InterPro" id="IPR033442">
    <property type="entry name" value="TmcA_tRNA_bind"/>
</dbReference>
<feature type="binding site" evidence="9">
    <location>
        <position position="324"/>
    </location>
    <ligand>
        <name>ATP</name>
        <dbReference type="ChEBI" id="CHEBI:30616"/>
    </ligand>
</feature>
<feature type="binding site" evidence="9">
    <location>
        <position position="505"/>
    </location>
    <ligand>
        <name>acetyl-CoA</name>
        <dbReference type="ChEBI" id="CHEBI:57288"/>
    </ligand>
</feature>
<dbReference type="Pfam" id="PF05127">
    <property type="entry name" value="NAT10_TcmA_helicase"/>
    <property type="match status" value="1"/>
</dbReference>
<dbReference type="GO" id="GO:0000049">
    <property type="term" value="F:tRNA binding"/>
    <property type="evidence" value="ECO:0007669"/>
    <property type="project" value="UniProtKB-UniRule"/>
</dbReference>
<dbReference type="PROSITE" id="PS51186">
    <property type="entry name" value="GNAT"/>
    <property type="match status" value="1"/>
</dbReference>
<sequence>MARIDAMEQLRHATVTMAEAGIRRMMILTGESAWSSQQVQAIARQLPGDWLWVGAAPELPLHCVTSAMRTLLGRELLHAVFDAREGLDAEALAALAGTLKAGSWLVLLAPAWHDWPMQPDGDSSRWSEQPEAISTPHFIAHLQRCIHADSECLLWQQHQPLRVPEFMPRPLWHPACGAPFAEQATILDELLQLPAGVAVVTAPRGRGKSALAGMLLRCISGTGLVTAPGKAATDVLAAHAGERFTFIAPDALLARIAAFQADWLIIDEAAALPAPQLRQLIAHFPKVLLTTTVQGYEGTGRGFVLKFCAGLEALRRFTLSTPIRWALNDPLEKLIDSVLLFDEPDVTTAPHGEVSLHIIERSREEEPSGQLQEMYRLLSGAHYRTSPLDWRRMLDAPGQHFFAATSGSQIIGATWLVEEGGLDERLSRAVWAGFRRPRGNLVAQSLAAHGGSPLAATLKGLRVSRIAVHPLRQRQQIGRQMIARVKTRAPQAVDYLSVSFGFTDELWRFWEDCGFVLVRVGSHREASSGCYTAMALLPLTGQGQALTDHERQRLERDITWLQPWIDCPLPVIARQNATLNGDDWQELAGFAFGYRPQEACLGSLNRLLLSSDLPLSALRGRVQQRLSVESLCQQLRLSGRKALLSVMRQEVQKTLEKLDEQRCAALKNALVQLQRCD</sequence>
<dbReference type="InterPro" id="IPR038321">
    <property type="entry name" value="TmcA_C_sf"/>
</dbReference>
<reference evidence="11 12" key="1">
    <citation type="submission" date="2018-11" db="EMBL/GenBank/DDBJ databases">
        <title>Draft genome sequence of Buttiauxella warmboldiae CCUG 35512.</title>
        <authorList>
            <person name="Salva-Serra F."/>
            <person name="Marathe N."/>
            <person name="Moore E."/>
            <person name="Svensson L."/>
            <person name="Engstrom-Jakobsson H."/>
        </authorList>
    </citation>
    <scope>NUCLEOTIDE SEQUENCE [LARGE SCALE GENOMIC DNA]</scope>
    <source>
        <strain evidence="11 12">CCUG 35512</strain>
    </source>
</reference>
<dbReference type="GO" id="GO:0002101">
    <property type="term" value="P:tRNA wobble cytosine modification"/>
    <property type="evidence" value="ECO:0007669"/>
    <property type="project" value="UniProtKB-UniRule"/>
</dbReference>
<evidence type="ECO:0000256" key="5">
    <source>
        <dbReference type="ARBA" id="ARBA00022741"/>
    </source>
</evidence>
<protein>
    <recommendedName>
        <fullName evidence="9">tRNA(Met) cytidine acetyltransferase TmcA</fullName>
        <ecNumber evidence="9">2.3.1.193</ecNumber>
    </recommendedName>
</protein>
<dbReference type="PANTHER" id="PTHR10925:SF5">
    <property type="entry name" value="RNA CYTIDINE ACETYLTRANSFERASE"/>
    <property type="match status" value="1"/>
</dbReference>
<comment type="catalytic activity">
    <reaction evidence="9">
        <text>cytidine(34) in elongator tRNA(Met) + acetyl-CoA + ATP + H2O = N(4)-acetylcytidine(34) in elongator tRNA(Met) + ADP + phosphate + CoA + H(+)</text>
        <dbReference type="Rhea" id="RHEA:43788"/>
        <dbReference type="Rhea" id="RHEA-COMP:10693"/>
        <dbReference type="Rhea" id="RHEA-COMP:10694"/>
        <dbReference type="ChEBI" id="CHEBI:15377"/>
        <dbReference type="ChEBI" id="CHEBI:15378"/>
        <dbReference type="ChEBI" id="CHEBI:30616"/>
        <dbReference type="ChEBI" id="CHEBI:43474"/>
        <dbReference type="ChEBI" id="CHEBI:57287"/>
        <dbReference type="ChEBI" id="CHEBI:57288"/>
        <dbReference type="ChEBI" id="CHEBI:74900"/>
        <dbReference type="ChEBI" id="CHEBI:82748"/>
        <dbReference type="ChEBI" id="CHEBI:456216"/>
        <dbReference type="EC" id="2.3.1.193"/>
    </reaction>
</comment>
<proteinExistence type="inferred from homology"/>
<dbReference type="Gene3D" id="3.40.630.30">
    <property type="match status" value="1"/>
</dbReference>
<dbReference type="SUPFAM" id="SSF52540">
    <property type="entry name" value="P-loop containing nucleoside triphosphate hydrolases"/>
    <property type="match status" value="1"/>
</dbReference>
<gene>
    <name evidence="9" type="primary">tmcA</name>
    <name evidence="11" type="ORF">EHN07_04405</name>
</gene>
<evidence type="ECO:0000256" key="9">
    <source>
        <dbReference type="HAMAP-Rule" id="MF_01886"/>
    </source>
</evidence>
<dbReference type="GO" id="GO:0051392">
    <property type="term" value="F:tRNA cytidine N4-acetyltransferase activity"/>
    <property type="evidence" value="ECO:0007669"/>
    <property type="project" value="UniProtKB-UniRule"/>
</dbReference>
<keyword evidence="3 9" id="KW-0808">Transferase</keyword>
<keyword evidence="5 9" id="KW-0547">Nucleotide-binding</keyword>
<dbReference type="GO" id="GO:1990883">
    <property type="term" value="F:18S rRNA cytidine N-acetyltransferase activity"/>
    <property type="evidence" value="ECO:0007669"/>
    <property type="project" value="TreeGrafter"/>
</dbReference>
<comment type="caution">
    <text evidence="9">Lacks conserved residue(s) required for the propagation of feature annotation.</text>
</comment>
<dbReference type="Pfam" id="PF13718">
    <property type="entry name" value="GNAT_acetyltr_2"/>
    <property type="match status" value="1"/>
</dbReference>
<evidence type="ECO:0000256" key="6">
    <source>
        <dbReference type="ARBA" id="ARBA00022840"/>
    </source>
</evidence>
<evidence type="ECO:0000256" key="7">
    <source>
        <dbReference type="ARBA" id="ARBA00022884"/>
    </source>
</evidence>
<comment type="similarity">
    <text evidence="9">Belongs to the TmcA family.</text>
</comment>
<accession>A0A3N5DW50</accession>
<dbReference type="InterPro" id="IPR000182">
    <property type="entry name" value="GNAT_dom"/>
</dbReference>
<evidence type="ECO:0000256" key="1">
    <source>
        <dbReference type="ARBA" id="ARBA00022490"/>
    </source>
</evidence>
<keyword evidence="8 9" id="KW-0012">Acyltransferase</keyword>
<dbReference type="Gene3D" id="3.40.50.300">
    <property type="entry name" value="P-loop containing nucleotide triphosphate hydrolases"/>
    <property type="match status" value="1"/>
</dbReference>
<comment type="caution">
    <text evidence="11">The sequence shown here is derived from an EMBL/GenBank/DDBJ whole genome shotgun (WGS) entry which is preliminary data.</text>
</comment>
<evidence type="ECO:0000313" key="12">
    <source>
        <dbReference type="Proteomes" id="UP000268615"/>
    </source>
</evidence>